<evidence type="ECO:0000313" key="2">
    <source>
        <dbReference type="Proteomes" id="UP000827953"/>
    </source>
</evidence>
<keyword evidence="2" id="KW-1185">Reference proteome</keyword>
<evidence type="ECO:0000313" key="1">
    <source>
        <dbReference type="EMBL" id="UAW96435.1"/>
    </source>
</evidence>
<dbReference type="EMBL" id="MZ443782">
    <property type="protein sequence ID" value="UAW96435.1"/>
    <property type="molecule type" value="Genomic_DNA"/>
</dbReference>
<organism evidence="1 2">
    <name type="scientific">Erwinia phage pEa_SNUABM_16</name>
    <dbReference type="NCBI Taxonomy" id="2869544"/>
    <lineage>
        <taxon>Viruses</taxon>
        <taxon>Duplodnaviria</taxon>
        <taxon>Heunggongvirae</taxon>
        <taxon>Uroviricota</taxon>
        <taxon>Caudoviricetes</taxon>
        <taxon>Alexandravirus</taxon>
        <taxon>Alexandravirus SNUABM16</taxon>
    </lineage>
</organism>
<name>A0AAE8XPZ6_9CAUD</name>
<sequence>MKKNEIKLSAADIAAGIICINEALAKHGLSCAEGDVGYETVYTDDHGETQGGWYAEFDKKSRDKLRESKQVSWRNCGMLSGDTIDSILRTIDSLKFRNHAKEPTPLQLKMAENVKSKVEATKAALEVYNSAAPLSDSDLRLCIEHFRTLDKAVQADPMLALCKLHVTLNLETLLGYKEARKRK</sequence>
<accession>A0AAE8XPZ6</accession>
<proteinExistence type="predicted"/>
<reference evidence="1 2" key="1">
    <citation type="submission" date="2021-06" db="EMBL/GenBank/DDBJ databases">
        <title>Complete genome sequence of Erwinia phage pEa_SNUABM_16.</title>
        <authorList>
            <person name="Kim S.G."/>
            <person name="Park S.C."/>
        </authorList>
    </citation>
    <scope>NUCLEOTIDE SEQUENCE [LARGE SCALE GENOMIC DNA]</scope>
    <source>
        <strain evidence="2">pEa_SNUABM_16</strain>
    </source>
</reference>
<dbReference type="Proteomes" id="UP000827953">
    <property type="component" value="Segment"/>
</dbReference>
<protein>
    <submittedName>
        <fullName evidence="1">Uncharacterized protein</fullName>
    </submittedName>
</protein>
<gene>
    <name evidence="1" type="ORF">pEaSNUABM16_00291</name>
</gene>